<keyword evidence="5" id="KW-0963">Cytoplasm</keyword>
<evidence type="ECO:0000256" key="4">
    <source>
        <dbReference type="ARBA" id="ARBA00022475"/>
    </source>
</evidence>
<dbReference type="Pfam" id="PF26164">
    <property type="entry name" value="Bact_GSDM"/>
    <property type="match status" value="1"/>
</dbReference>
<evidence type="ECO:0000256" key="2">
    <source>
        <dbReference type="ARBA" id="ARBA00004651"/>
    </source>
</evidence>
<evidence type="ECO:0000313" key="13">
    <source>
        <dbReference type="Proteomes" id="UP000324611"/>
    </source>
</evidence>
<evidence type="ECO:0000256" key="7">
    <source>
        <dbReference type="ARBA" id="ARBA00023118"/>
    </source>
</evidence>
<organism evidence="12 13">
    <name type="scientific">Chitinophaga agrisoli</name>
    <dbReference type="NCBI Taxonomy" id="2607653"/>
    <lineage>
        <taxon>Bacteria</taxon>
        <taxon>Pseudomonadati</taxon>
        <taxon>Bacteroidota</taxon>
        <taxon>Chitinophagia</taxon>
        <taxon>Chitinophagales</taxon>
        <taxon>Chitinophagaceae</taxon>
        <taxon>Chitinophaga</taxon>
    </lineage>
</organism>
<name>A0A5B2VIM9_9BACT</name>
<comment type="subcellular location">
    <subcellularLocation>
        <location evidence="2">Cell membrane</location>
        <topology evidence="2">Multi-pass membrane protein</topology>
    </subcellularLocation>
    <subcellularLocation>
        <location evidence="1">Cytoplasm</location>
    </subcellularLocation>
</comment>
<evidence type="ECO:0000256" key="10">
    <source>
        <dbReference type="ARBA" id="ARBA00093798"/>
    </source>
</evidence>
<sequence>MSVFNLCSGDPVMKLLKKTFQATPIRIPEERFKPLGAIAAKGDTHKFFGRIENLLTVTTPFDKEPDISQMADVSGTKTKEVDFDLGFELLSGFLRGMGMEGASLKASFSGVQKVSFSFQDVKRHHLDIGELGNFFAGKQFNKENPAARLFMEQEATCLIVDSTIVSNNFTINAEKLSDNSVQIDVPAIQQIIGDLNAGITVKSSGSTSISFTGPTPLAFAFSAIRCEVDEDGFISFGLTRELRPVDAEDGTEAPPGVYVYPESSMIELEVVNVDKDVAAPQD</sequence>
<evidence type="ECO:0000256" key="1">
    <source>
        <dbReference type="ARBA" id="ARBA00004496"/>
    </source>
</evidence>
<proteinExistence type="inferred from homology"/>
<keyword evidence="13" id="KW-1185">Reference proteome</keyword>
<keyword evidence="4" id="KW-1003">Cell membrane</keyword>
<reference evidence="12 13" key="1">
    <citation type="submission" date="2019-09" db="EMBL/GenBank/DDBJ databases">
        <title>Chitinophaga ginsengihumi sp. nov., isolated from soil of ginseng rhizosphere.</title>
        <authorList>
            <person name="Lee J."/>
        </authorList>
    </citation>
    <scope>NUCLEOTIDE SEQUENCE [LARGE SCALE GENOMIC DNA]</scope>
    <source>
        <strain evidence="12 13">BN140078</strain>
    </source>
</reference>
<protein>
    <recommendedName>
        <fullName evidence="10">Gasdermin bGSDM</fullName>
    </recommendedName>
    <alternativeName>
        <fullName evidence="11">Bacterial gasdermin</fullName>
    </alternativeName>
</protein>
<dbReference type="RefSeq" id="WP_149839954.1">
    <property type="nucleotide sequence ID" value="NZ_VUOC01000004.1"/>
</dbReference>
<gene>
    <name evidence="12" type="ORF">F0L74_21405</name>
</gene>
<evidence type="ECO:0000313" key="12">
    <source>
        <dbReference type="EMBL" id="KAA2238775.1"/>
    </source>
</evidence>
<dbReference type="InterPro" id="IPR058978">
    <property type="entry name" value="GSDM_bact-type"/>
</dbReference>
<comment type="similarity">
    <text evidence="9">Belongs to the bacterial gasdermin family.</text>
</comment>
<evidence type="ECO:0000256" key="3">
    <source>
        <dbReference type="ARBA" id="ARBA00022452"/>
    </source>
</evidence>
<evidence type="ECO:0000256" key="8">
    <source>
        <dbReference type="ARBA" id="ARBA00023136"/>
    </source>
</evidence>
<dbReference type="Proteomes" id="UP000324611">
    <property type="component" value="Unassembled WGS sequence"/>
</dbReference>
<comment type="caution">
    <text evidence="12">The sequence shown here is derived from an EMBL/GenBank/DDBJ whole genome shotgun (WGS) entry which is preliminary data.</text>
</comment>
<keyword evidence="7" id="KW-0051">Antiviral defense</keyword>
<keyword evidence="3" id="KW-1134">Transmembrane beta strand</keyword>
<keyword evidence="8" id="KW-0472">Membrane</keyword>
<dbReference type="EMBL" id="VUOC01000004">
    <property type="protein sequence ID" value="KAA2238775.1"/>
    <property type="molecule type" value="Genomic_DNA"/>
</dbReference>
<evidence type="ECO:0000256" key="11">
    <source>
        <dbReference type="ARBA" id="ARBA00093802"/>
    </source>
</evidence>
<accession>A0A5B2VIM9</accession>
<evidence type="ECO:0000256" key="6">
    <source>
        <dbReference type="ARBA" id="ARBA00022692"/>
    </source>
</evidence>
<dbReference type="AlphaFoldDB" id="A0A5B2VIM9"/>
<evidence type="ECO:0000256" key="5">
    <source>
        <dbReference type="ARBA" id="ARBA00022490"/>
    </source>
</evidence>
<keyword evidence="6" id="KW-0812">Transmembrane</keyword>
<reference evidence="12 13" key="2">
    <citation type="submission" date="2019-09" db="EMBL/GenBank/DDBJ databases">
        <authorList>
            <person name="Jin C."/>
        </authorList>
    </citation>
    <scope>NUCLEOTIDE SEQUENCE [LARGE SCALE GENOMIC DNA]</scope>
    <source>
        <strain evidence="12 13">BN140078</strain>
    </source>
</reference>
<evidence type="ECO:0000256" key="9">
    <source>
        <dbReference type="ARBA" id="ARBA00093769"/>
    </source>
</evidence>